<evidence type="ECO:0000256" key="2">
    <source>
        <dbReference type="ARBA" id="ARBA00022695"/>
    </source>
</evidence>
<dbReference type="KEGG" id="dlu:A6035_01125"/>
<evidence type="ECO:0000313" key="9">
    <source>
        <dbReference type="EMBL" id="AWH91011.1"/>
    </source>
</evidence>
<name>A0A2S1R433_9ACTN</name>
<keyword evidence="3" id="KW-0547">Nucleotide-binding</keyword>
<keyword evidence="1" id="KW-0808">Transferase</keyword>
<dbReference type="PROSITE" id="PS51459">
    <property type="entry name" value="FIDO"/>
    <property type="match status" value="1"/>
</dbReference>
<evidence type="ECO:0000256" key="1">
    <source>
        <dbReference type="ARBA" id="ARBA00022679"/>
    </source>
</evidence>
<dbReference type="InterPro" id="IPR003812">
    <property type="entry name" value="Fido"/>
</dbReference>
<evidence type="ECO:0000313" key="10">
    <source>
        <dbReference type="Proteomes" id="UP000244928"/>
    </source>
</evidence>
<comment type="catalytic activity">
    <reaction evidence="6">
        <text>L-threonyl-[protein] + ATP = 3-O-(5'-adenylyl)-L-threonyl-[protein] + diphosphate</text>
        <dbReference type="Rhea" id="RHEA:54292"/>
        <dbReference type="Rhea" id="RHEA-COMP:11060"/>
        <dbReference type="Rhea" id="RHEA-COMP:13847"/>
        <dbReference type="ChEBI" id="CHEBI:30013"/>
        <dbReference type="ChEBI" id="CHEBI:30616"/>
        <dbReference type="ChEBI" id="CHEBI:33019"/>
        <dbReference type="ChEBI" id="CHEBI:138113"/>
        <dbReference type="EC" id="2.7.7.108"/>
    </reaction>
</comment>
<keyword evidence="4" id="KW-0067">ATP-binding</keyword>
<dbReference type="GO" id="GO:0070733">
    <property type="term" value="F:AMPylase activity"/>
    <property type="evidence" value="ECO:0007669"/>
    <property type="project" value="UniProtKB-EC"/>
</dbReference>
<accession>A0A2S1R433</accession>
<dbReference type="GO" id="GO:0005524">
    <property type="term" value="F:ATP binding"/>
    <property type="evidence" value="ECO:0007669"/>
    <property type="project" value="UniProtKB-KW"/>
</dbReference>
<dbReference type="RefSeq" id="WP_108846278.1">
    <property type="nucleotide sequence ID" value="NZ_CP015449.1"/>
</dbReference>
<dbReference type="Pfam" id="PF02661">
    <property type="entry name" value="Fic"/>
    <property type="match status" value="1"/>
</dbReference>
<dbReference type="Proteomes" id="UP000244928">
    <property type="component" value="Chromosome"/>
</dbReference>
<gene>
    <name evidence="9" type="ORF">A6035_01125</name>
</gene>
<dbReference type="Gene3D" id="1.10.3290.10">
    <property type="entry name" value="Fido-like domain"/>
    <property type="match status" value="1"/>
</dbReference>
<dbReference type="InterPro" id="IPR036597">
    <property type="entry name" value="Fido-like_dom_sf"/>
</dbReference>
<evidence type="ECO:0000256" key="6">
    <source>
        <dbReference type="ARBA" id="ARBA00047939"/>
    </source>
</evidence>
<evidence type="ECO:0000256" key="4">
    <source>
        <dbReference type="ARBA" id="ARBA00022840"/>
    </source>
</evidence>
<dbReference type="SUPFAM" id="SSF140931">
    <property type="entry name" value="Fic-like"/>
    <property type="match status" value="1"/>
</dbReference>
<dbReference type="EMBL" id="CP015449">
    <property type="protein sequence ID" value="AWH91011.1"/>
    <property type="molecule type" value="Genomic_DNA"/>
</dbReference>
<keyword evidence="2" id="KW-0548">Nucleotidyltransferase</keyword>
<evidence type="ECO:0000259" key="8">
    <source>
        <dbReference type="PROSITE" id="PS51459"/>
    </source>
</evidence>
<evidence type="ECO:0000256" key="5">
    <source>
        <dbReference type="ARBA" id="ARBA00034531"/>
    </source>
</evidence>
<dbReference type="EC" id="2.7.7.108" evidence="5"/>
<dbReference type="GO" id="GO:0051302">
    <property type="term" value="P:regulation of cell division"/>
    <property type="evidence" value="ECO:0007669"/>
    <property type="project" value="TreeGrafter"/>
</dbReference>
<dbReference type="PANTHER" id="PTHR39560">
    <property type="entry name" value="PROTEIN ADENYLYLTRANSFERASE FIC-RELATED"/>
    <property type="match status" value="1"/>
</dbReference>
<sequence>MTRHPATAAMLAVSALEGWGPGDDDDEVLGLVDRGVSGRLIRLRVLEAIPAEARRRPGPRVLARRAPYLYRGTRVLENSLGITSAGALARAEALLVVAAGARLLRAPGPAPETVSDVHAALFGDVYAWAGRPRIVDLSRQGSVFAPASRVPALVAPLERPSRIVADALASAPAAASRRTVVALALADWYARFNHVHPFREGNGRAAAVAATLAARAHGLDLDFARTTREMWVQAAVSSMPTPPRRSVDPTAHRFEFLRVTIDGSVTMDRTPTRRTP</sequence>
<dbReference type="AlphaFoldDB" id="A0A2S1R433"/>
<evidence type="ECO:0000256" key="3">
    <source>
        <dbReference type="ARBA" id="ARBA00022741"/>
    </source>
</evidence>
<reference evidence="9 10" key="1">
    <citation type="submission" date="2016-04" db="EMBL/GenBank/DDBJ databases">
        <title>Complete genome sequence of Dietzia lutea YIM 80766T, a strain isolated from desert soil in Egypt.</title>
        <authorList>
            <person name="Zhao J."/>
            <person name="Hu B."/>
            <person name="Geng S."/>
            <person name="Nie Y."/>
            <person name="Tang Y."/>
        </authorList>
    </citation>
    <scope>NUCLEOTIDE SEQUENCE [LARGE SCALE GENOMIC DNA]</scope>
    <source>
        <strain evidence="9 10">YIM 80766</strain>
    </source>
</reference>
<proteinExistence type="predicted"/>
<dbReference type="PANTHER" id="PTHR39560:SF1">
    <property type="entry name" value="PROTEIN ADENYLYLTRANSFERASE FIC-RELATED"/>
    <property type="match status" value="1"/>
</dbReference>
<organism evidence="9 10">
    <name type="scientific">Dietzia lutea</name>
    <dbReference type="NCBI Taxonomy" id="546160"/>
    <lineage>
        <taxon>Bacteria</taxon>
        <taxon>Bacillati</taxon>
        <taxon>Actinomycetota</taxon>
        <taxon>Actinomycetes</taxon>
        <taxon>Mycobacteriales</taxon>
        <taxon>Dietziaceae</taxon>
        <taxon>Dietzia</taxon>
    </lineage>
</organism>
<protein>
    <recommendedName>
        <fullName evidence="5">protein adenylyltransferase</fullName>
        <ecNumber evidence="5">2.7.7.108</ecNumber>
    </recommendedName>
</protein>
<keyword evidence="10" id="KW-1185">Reference proteome</keyword>
<evidence type="ECO:0000256" key="7">
    <source>
        <dbReference type="ARBA" id="ARBA00048696"/>
    </source>
</evidence>
<feature type="domain" description="Fido" evidence="8">
    <location>
        <begin position="109"/>
        <end position="259"/>
    </location>
</feature>
<comment type="catalytic activity">
    <reaction evidence="7">
        <text>L-tyrosyl-[protein] + ATP = O-(5'-adenylyl)-L-tyrosyl-[protein] + diphosphate</text>
        <dbReference type="Rhea" id="RHEA:54288"/>
        <dbReference type="Rhea" id="RHEA-COMP:10136"/>
        <dbReference type="Rhea" id="RHEA-COMP:13846"/>
        <dbReference type="ChEBI" id="CHEBI:30616"/>
        <dbReference type="ChEBI" id="CHEBI:33019"/>
        <dbReference type="ChEBI" id="CHEBI:46858"/>
        <dbReference type="ChEBI" id="CHEBI:83624"/>
        <dbReference type="EC" id="2.7.7.108"/>
    </reaction>
</comment>